<comment type="caution">
    <text evidence="1">The sequence shown here is derived from an EMBL/GenBank/DDBJ whole genome shotgun (WGS) entry which is preliminary data.</text>
</comment>
<reference evidence="1 2" key="1">
    <citation type="submission" date="2023-02" db="EMBL/GenBank/DDBJ databases">
        <title>LHISI_Scaffold_Assembly.</title>
        <authorList>
            <person name="Stuart O.P."/>
            <person name="Cleave R."/>
            <person name="Magrath M.J.L."/>
            <person name="Mikheyev A.S."/>
        </authorList>
    </citation>
    <scope>NUCLEOTIDE SEQUENCE [LARGE SCALE GENOMIC DNA]</scope>
    <source>
        <strain evidence="1">Daus_M_001</strain>
        <tissue evidence="1">Leg muscle</tissue>
    </source>
</reference>
<accession>A0ABQ9I1V0</accession>
<evidence type="ECO:0008006" key="3">
    <source>
        <dbReference type="Google" id="ProtNLM"/>
    </source>
</evidence>
<protein>
    <recommendedName>
        <fullName evidence="3">Integrase catalytic domain-containing protein</fullName>
    </recommendedName>
</protein>
<name>A0ABQ9I1V0_9NEOP</name>
<gene>
    <name evidence="1" type="ORF">PR048_009854</name>
</gene>
<organism evidence="1 2">
    <name type="scientific">Dryococelus australis</name>
    <dbReference type="NCBI Taxonomy" id="614101"/>
    <lineage>
        <taxon>Eukaryota</taxon>
        <taxon>Metazoa</taxon>
        <taxon>Ecdysozoa</taxon>
        <taxon>Arthropoda</taxon>
        <taxon>Hexapoda</taxon>
        <taxon>Insecta</taxon>
        <taxon>Pterygota</taxon>
        <taxon>Neoptera</taxon>
        <taxon>Polyneoptera</taxon>
        <taxon>Phasmatodea</taxon>
        <taxon>Verophasmatodea</taxon>
        <taxon>Anareolatae</taxon>
        <taxon>Phasmatidae</taxon>
        <taxon>Eurycanthinae</taxon>
        <taxon>Dryococelus</taxon>
    </lineage>
</organism>
<dbReference type="EMBL" id="JARBHB010000003">
    <property type="protein sequence ID" value="KAJ8890346.1"/>
    <property type="molecule type" value="Genomic_DNA"/>
</dbReference>
<keyword evidence="2" id="KW-1185">Reference proteome</keyword>
<evidence type="ECO:0000313" key="2">
    <source>
        <dbReference type="Proteomes" id="UP001159363"/>
    </source>
</evidence>
<sequence>MADIQESLKRESSLAMNIECGHFGVTKTDMYHIVSNVTVTCSLRAQIKVMNYKFQGAMGHMLATEPLQVVCADLYGSLSTGKGGQPMKIISHNGPQFKSNKWKTLATVLGIDLAIHGSVPSIYQSS</sequence>
<proteinExistence type="predicted"/>
<dbReference type="Proteomes" id="UP001159363">
    <property type="component" value="Chromosome 3"/>
</dbReference>
<evidence type="ECO:0000313" key="1">
    <source>
        <dbReference type="EMBL" id="KAJ8890346.1"/>
    </source>
</evidence>